<dbReference type="GO" id="GO:0005829">
    <property type="term" value="C:cytosol"/>
    <property type="evidence" value="ECO:0007669"/>
    <property type="project" value="TreeGrafter"/>
</dbReference>
<reference evidence="7 8" key="1">
    <citation type="submission" date="2010-02" db="EMBL/GenBank/DDBJ databases">
        <authorList>
            <person name="Weinstock G."/>
            <person name="Sodergren E."/>
            <person name="Clifton S."/>
            <person name="Fulton L."/>
            <person name="Fulton B."/>
            <person name="Courtney L."/>
            <person name="Fronick C."/>
            <person name="Harrison M."/>
            <person name="Strong C."/>
            <person name="Farmer C."/>
            <person name="Delahaunty K."/>
            <person name="Markovic C."/>
            <person name="Hall O."/>
            <person name="Minx P."/>
            <person name="Tomlinson C."/>
            <person name="Mitreva M."/>
            <person name="Nelson J."/>
            <person name="Hou S."/>
            <person name="Wollam A."/>
            <person name="Pepin K.H."/>
            <person name="Johnson M."/>
            <person name="Bhonagiri V."/>
            <person name="Zhang X."/>
            <person name="Suruliraj S."/>
            <person name="Warren W."/>
            <person name="Chinwalla A."/>
            <person name="Mardis E.R."/>
            <person name="Wilson R.K."/>
        </authorList>
    </citation>
    <scope>NUCLEOTIDE SEQUENCE [LARGE SCALE GENOMIC DNA]</scope>
    <source>
        <strain evidence="7 8">ATCC 29315</strain>
    </source>
</reference>
<dbReference type="GO" id="GO:0004777">
    <property type="term" value="F:succinate-semialdehyde dehydrogenase (NAD+) activity"/>
    <property type="evidence" value="ECO:0007669"/>
    <property type="project" value="TreeGrafter"/>
</dbReference>
<dbReference type="InterPro" id="IPR029510">
    <property type="entry name" value="Ald_DH_CS_GLU"/>
</dbReference>
<dbReference type="PROSITE" id="PS00070">
    <property type="entry name" value="ALDEHYDE_DEHYDR_CYS"/>
    <property type="match status" value="1"/>
</dbReference>
<dbReference type="Gene3D" id="3.40.309.10">
    <property type="entry name" value="Aldehyde Dehydrogenase, Chain A, domain 2"/>
    <property type="match status" value="1"/>
</dbReference>
<proteinExistence type="inferred from homology"/>
<dbReference type="InterPro" id="IPR015590">
    <property type="entry name" value="Aldehyde_DH_dom"/>
</dbReference>
<comment type="pathway">
    <text evidence="1">Carbohydrate degradation.</text>
</comment>
<keyword evidence="3 5" id="KW-0560">Oxidoreductase</keyword>
<dbReference type="InterPro" id="IPR016163">
    <property type="entry name" value="Ald_DH_C"/>
</dbReference>
<dbReference type="Proteomes" id="UP000005536">
    <property type="component" value="Unassembled WGS sequence"/>
</dbReference>
<dbReference type="Pfam" id="PF00171">
    <property type="entry name" value="Aldedh"/>
    <property type="match status" value="1"/>
</dbReference>
<dbReference type="FunFam" id="3.40.309.10:FF:000009">
    <property type="entry name" value="Aldehyde dehydrogenase A"/>
    <property type="match status" value="1"/>
</dbReference>
<dbReference type="STRING" id="546263.NELON_11620"/>
<evidence type="ECO:0000313" key="7">
    <source>
        <dbReference type="EMBL" id="EFE51065.1"/>
    </source>
</evidence>
<protein>
    <submittedName>
        <fullName evidence="7">Aldehyde dehydrogenase (NAD) family protein</fullName>
        <ecNumber evidence="7">1.2.1.-</ecNumber>
    </submittedName>
</protein>
<dbReference type="PANTHER" id="PTHR43353">
    <property type="entry name" value="SUCCINATE-SEMIALDEHYDE DEHYDROGENASE, MITOCHONDRIAL"/>
    <property type="match status" value="1"/>
</dbReference>
<dbReference type="GO" id="GO:0004030">
    <property type="term" value="F:aldehyde dehydrogenase [NAD(P)+] activity"/>
    <property type="evidence" value="ECO:0007669"/>
    <property type="project" value="UniProtKB-ARBA"/>
</dbReference>
<sequence length="486" mass="53116">MKQLAMYINGRFENDFNGEWRDVLNPSTEETIAREPKGGKADVDRAVAAARAAQPAWERLPAVERGAYLRKIAQGIRERADELTDTIVAEGGKTKDLARVEVMFTADYLDYQAEWARRYEGEIIQSDRPRENILLFKRPLGVVAGILPWNFPFFLIARKMGPALVTGNTIVVKPSSVTPINCHIFAEIVDAVGLPAGVFNVVNGPGAEIGNALSAHPQVDMVSLTGSVEAGRQVMEAASANITKVSLELGGKAPAIVLKDADLDLAVKSILASRVGNTGQICNCAERVYVHSSLKDAFIEKMTAAMKGVRYGNPAEAEAGALEMGPLIEERAVKAVAEKVERAVKQGATLVCGGKRAEGRGYFFEPTLLTDTDNNMDIMKEETFGPVLPVATFDTLDQVIALANDCEFGLTSSVYTTNLNEAFYVTRRLQFGETYINRENFEAMQGFHAGWKNQVSAARTANTVWKNICKPKSFIWKPIFDNALMG</sequence>
<dbReference type="SUPFAM" id="SSF53720">
    <property type="entry name" value="ALDH-like"/>
    <property type="match status" value="1"/>
</dbReference>
<dbReference type="FunFam" id="3.40.605.10:FF:000022">
    <property type="entry name" value="Aldehyde dehydrogenase A"/>
    <property type="match status" value="1"/>
</dbReference>
<feature type="active site" evidence="4">
    <location>
        <position position="248"/>
    </location>
</feature>
<accession>D4DLW2</accession>
<feature type="domain" description="Aldehyde dehydrogenase" evidence="6">
    <location>
        <begin position="21"/>
        <end position="472"/>
    </location>
</feature>
<evidence type="ECO:0000256" key="3">
    <source>
        <dbReference type="ARBA" id="ARBA00023002"/>
    </source>
</evidence>
<dbReference type="Gene3D" id="3.40.605.10">
    <property type="entry name" value="Aldehyde Dehydrogenase, Chain A, domain 1"/>
    <property type="match status" value="1"/>
</dbReference>
<evidence type="ECO:0000256" key="1">
    <source>
        <dbReference type="ARBA" id="ARBA00004921"/>
    </source>
</evidence>
<comment type="caution">
    <text evidence="7">The sequence shown here is derived from an EMBL/GenBank/DDBJ whole genome shotgun (WGS) entry which is preliminary data.</text>
</comment>
<dbReference type="InterPro" id="IPR050740">
    <property type="entry name" value="Aldehyde_DH_Superfamily"/>
</dbReference>
<evidence type="ECO:0000313" key="8">
    <source>
        <dbReference type="Proteomes" id="UP000005536"/>
    </source>
</evidence>
<dbReference type="InterPro" id="IPR016160">
    <property type="entry name" value="Ald_DH_CS_CYS"/>
</dbReference>
<dbReference type="InterPro" id="IPR016162">
    <property type="entry name" value="Ald_DH_N"/>
</dbReference>
<name>D4DLW2_NEIEG</name>
<evidence type="ECO:0000256" key="4">
    <source>
        <dbReference type="PROSITE-ProRule" id="PRU10007"/>
    </source>
</evidence>
<dbReference type="CDD" id="cd07088">
    <property type="entry name" value="ALDH_LactADH-AldA"/>
    <property type="match status" value="1"/>
</dbReference>
<dbReference type="PROSITE" id="PS00687">
    <property type="entry name" value="ALDEHYDE_DEHYDR_GLU"/>
    <property type="match status" value="1"/>
</dbReference>
<comment type="similarity">
    <text evidence="2 5">Belongs to the aldehyde dehydrogenase family.</text>
</comment>
<dbReference type="GO" id="GO:0009450">
    <property type="term" value="P:gamma-aminobutyric acid catabolic process"/>
    <property type="evidence" value="ECO:0007669"/>
    <property type="project" value="TreeGrafter"/>
</dbReference>
<dbReference type="EMBL" id="ADBF01000002">
    <property type="protein sequence ID" value="EFE51065.1"/>
    <property type="molecule type" value="Genomic_DNA"/>
</dbReference>
<dbReference type="InterPro" id="IPR016161">
    <property type="entry name" value="Ald_DH/histidinol_DH"/>
</dbReference>
<dbReference type="PANTHER" id="PTHR43353:SF5">
    <property type="entry name" value="SUCCINATE-SEMIALDEHYDE DEHYDROGENASE, MITOCHONDRIAL"/>
    <property type="match status" value="1"/>
</dbReference>
<dbReference type="NCBIfam" id="NF007497">
    <property type="entry name" value="PRK10090.1"/>
    <property type="match status" value="1"/>
</dbReference>
<dbReference type="EC" id="1.2.1.-" evidence="7"/>
<evidence type="ECO:0000256" key="2">
    <source>
        <dbReference type="ARBA" id="ARBA00009986"/>
    </source>
</evidence>
<evidence type="ECO:0000256" key="5">
    <source>
        <dbReference type="RuleBase" id="RU003345"/>
    </source>
</evidence>
<dbReference type="GO" id="GO:0016052">
    <property type="term" value="P:carbohydrate catabolic process"/>
    <property type="evidence" value="ECO:0007669"/>
    <property type="project" value="UniProtKB-ARBA"/>
</dbReference>
<dbReference type="GO" id="GO:0042802">
    <property type="term" value="F:identical protein binding"/>
    <property type="evidence" value="ECO:0007669"/>
    <property type="project" value="UniProtKB-ARBA"/>
</dbReference>
<evidence type="ECO:0000259" key="6">
    <source>
        <dbReference type="Pfam" id="PF00171"/>
    </source>
</evidence>
<gene>
    <name evidence="7" type="ORF">NEIELOOT_00021</name>
</gene>
<dbReference type="AlphaFoldDB" id="D4DLW2"/>
<organism evidence="7 8">
    <name type="scientific">Neisseria elongata subsp. glycolytica ATCC 29315</name>
    <dbReference type="NCBI Taxonomy" id="546263"/>
    <lineage>
        <taxon>Bacteria</taxon>
        <taxon>Pseudomonadati</taxon>
        <taxon>Pseudomonadota</taxon>
        <taxon>Betaproteobacteria</taxon>
        <taxon>Neisseriales</taxon>
        <taxon>Neisseriaceae</taxon>
        <taxon>Neisseria</taxon>
    </lineage>
</organism>